<name>A0A1T4SRW2_9HYPH</name>
<gene>
    <name evidence="1" type="ORF">SAMN05428963_11384</name>
</gene>
<dbReference type="AlphaFoldDB" id="A0A1T4SRW2"/>
<sequence length="56" mass="6321">MSDWIRWGGGPMPVDRSERVEVETECHATFTAFAGALEWSFYNGHDGVIAYRVVTD</sequence>
<evidence type="ECO:0000313" key="2">
    <source>
        <dbReference type="Proteomes" id="UP000190135"/>
    </source>
</evidence>
<proteinExistence type="predicted"/>
<reference evidence="1 2" key="1">
    <citation type="submission" date="2017-02" db="EMBL/GenBank/DDBJ databases">
        <authorList>
            <person name="Peterson S.W."/>
        </authorList>
    </citation>
    <scope>NUCLEOTIDE SEQUENCE [LARGE SCALE GENOMIC DNA]</scope>
    <source>
        <strain evidence="1 2">USBA 369</strain>
    </source>
</reference>
<dbReference type="EMBL" id="FUXL01000013">
    <property type="protein sequence ID" value="SKA30903.1"/>
    <property type="molecule type" value="Genomic_DNA"/>
</dbReference>
<accession>A0A1T4SRW2</accession>
<dbReference type="STRING" id="1365950.SAMN05428963_11384"/>
<keyword evidence="2" id="KW-1185">Reference proteome</keyword>
<dbReference type="RefSeq" id="WP_165690885.1">
    <property type="nucleotide sequence ID" value="NZ_FUXL01000013.1"/>
</dbReference>
<dbReference type="Proteomes" id="UP000190135">
    <property type="component" value="Unassembled WGS sequence"/>
</dbReference>
<protein>
    <submittedName>
        <fullName evidence="1">Uncharacterized protein</fullName>
    </submittedName>
</protein>
<evidence type="ECO:0000313" key="1">
    <source>
        <dbReference type="EMBL" id="SKA30903.1"/>
    </source>
</evidence>
<organism evidence="1 2">
    <name type="scientific">Consotaella salsifontis</name>
    <dbReference type="NCBI Taxonomy" id="1365950"/>
    <lineage>
        <taxon>Bacteria</taxon>
        <taxon>Pseudomonadati</taxon>
        <taxon>Pseudomonadota</taxon>
        <taxon>Alphaproteobacteria</taxon>
        <taxon>Hyphomicrobiales</taxon>
        <taxon>Aurantimonadaceae</taxon>
        <taxon>Consotaella</taxon>
    </lineage>
</organism>